<accession>A0A6J4NR66</accession>
<protein>
    <submittedName>
        <fullName evidence="2">Uncharacterized protein</fullName>
    </submittedName>
</protein>
<evidence type="ECO:0000313" key="2">
    <source>
        <dbReference type="EMBL" id="CAA9392541.1"/>
    </source>
</evidence>
<keyword evidence="1" id="KW-0812">Transmembrane</keyword>
<keyword evidence="1" id="KW-0472">Membrane</keyword>
<dbReference type="AlphaFoldDB" id="A0A6J4NR66"/>
<dbReference type="EMBL" id="CADCUR010000088">
    <property type="protein sequence ID" value="CAA9392541.1"/>
    <property type="molecule type" value="Genomic_DNA"/>
</dbReference>
<proteinExistence type="predicted"/>
<reference evidence="2" key="1">
    <citation type="submission" date="2020-02" db="EMBL/GenBank/DDBJ databases">
        <authorList>
            <person name="Meier V. D."/>
        </authorList>
    </citation>
    <scope>NUCLEOTIDE SEQUENCE</scope>
    <source>
        <strain evidence="2">AVDCRST_MAG74</strain>
    </source>
</reference>
<keyword evidence="1" id="KW-1133">Transmembrane helix</keyword>
<gene>
    <name evidence="2" type="ORF">AVDCRST_MAG74-1085</name>
</gene>
<evidence type="ECO:0000256" key="1">
    <source>
        <dbReference type="SAM" id="Phobius"/>
    </source>
</evidence>
<organism evidence="2">
    <name type="scientific">uncultured Pyrinomonadaceae bacterium</name>
    <dbReference type="NCBI Taxonomy" id="2283094"/>
    <lineage>
        <taxon>Bacteria</taxon>
        <taxon>Pseudomonadati</taxon>
        <taxon>Acidobacteriota</taxon>
        <taxon>Blastocatellia</taxon>
        <taxon>Blastocatellales</taxon>
        <taxon>Pyrinomonadaceae</taxon>
        <taxon>environmental samples</taxon>
    </lineage>
</organism>
<feature type="transmembrane region" description="Helical" evidence="1">
    <location>
        <begin position="40"/>
        <end position="59"/>
    </location>
</feature>
<name>A0A6J4NR66_9BACT</name>
<sequence>MHENQVERFVAAALRGNDQIIRVAGQIFYFSIRLKKHRKIHTFLIAVIILQTISSLFCVKVSNFQKNFKRCLFIKKFIKKFLKKNDNCFVTWQAPIFLLVHRFKSQFAEKLFVLCRTVCKIEMFDSLLFFIFTTEVRA</sequence>